<dbReference type="Proteomes" id="UP001425155">
    <property type="component" value="Unassembled WGS sequence"/>
</dbReference>
<evidence type="ECO:0000256" key="2">
    <source>
        <dbReference type="ARBA" id="ARBA00022801"/>
    </source>
</evidence>
<dbReference type="InterPro" id="IPR036412">
    <property type="entry name" value="HAD-like_sf"/>
</dbReference>
<protein>
    <submittedName>
        <fullName evidence="4">HAD family hydrolase</fullName>
        <ecNumber evidence="4">3.1.3.-</ecNumber>
    </submittedName>
</protein>
<name>A0ABU9W615_9MICO</name>
<evidence type="ECO:0000256" key="3">
    <source>
        <dbReference type="ARBA" id="ARBA00022842"/>
    </source>
</evidence>
<keyword evidence="5" id="KW-1185">Reference proteome</keyword>
<keyword evidence="3" id="KW-0460">Magnesium</keyword>
<dbReference type="SFLD" id="SFLDG01129">
    <property type="entry name" value="C1.5:_HAD__Beta-PGM__Phosphata"/>
    <property type="match status" value="1"/>
</dbReference>
<evidence type="ECO:0000313" key="4">
    <source>
        <dbReference type="EMBL" id="MEN1946616.1"/>
    </source>
</evidence>
<dbReference type="PRINTS" id="PR00413">
    <property type="entry name" value="HADHALOGNASE"/>
</dbReference>
<organism evidence="4 5">
    <name type="scientific">Leifsonia stereocauli</name>
    <dbReference type="NCBI Taxonomy" id="3134136"/>
    <lineage>
        <taxon>Bacteria</taxon>
        <taxon>Bacillati</taxon>
        <taxon>Actinomycetota</taxon>
        <taxon>Actinomycetes</taxon>
        <taxon>Micrococcales</taxon>
        <taxon>Microbacteriaceae</taxon>
        <taxon>Leifsonia</taxon>
    </lineage>
</organism>
<accession>A0ABU9W615</accession>
<dbReference type="NCBIfam" id="TIGR01549">
    <property type="entry name" value="HAD-SF-IA-v1"/>
    <property type="match status" value="1"/>
</dbReference>
<evidence type="ECO:0000313" key="5">
    <source>
        <dbReference type="Proteomes" id="UP001425155"/>
    </source>
</evidence>
<comment type="cofactor">
    <cofactor evidence="1">
        <name>Mg(2+)</name>
        <dbReference type="ChEBI" id="CHEBI:18420"/>
    </cofactor>
</comment>
<reference evidence="4 5" key="1">
    <citation type="submission" date="2024-03" db="EMBL/GenBank/DDBJ databases">
        <title>YIM 134122 draft genome.</title>
        <authorList>
            <person name="Zuo S."/>
            <person name="Xiong L."/>
        </authorList>
    </citation>
    <scope>NUCLEOTIDE SEQUENCE [LARGE SCALE GENOMIC DNA]</scope>
    <source>
        <strain evidence="4 5">YIM 134122</strain>
    </source>
</reference>
<proteinExistence type="predicted"/>
<dbReference type="Pfam" id="PF00702">
    <property type="entry name" value="Hydrolase"/>
    <property type="match status" value="1"/>
</dbReference>
<dbReference type="EC" id="3.1.3.-" evidence="4"/>
<dbReference type="InterPro" id="IPR023214">
    <property type="entry name" value="HAD_sf"/>
</dbReference>
<dbReference type="PANTHER" id="PTHR46470:SF4">
    <property type="entry name" value="5-AMINO-6-(5-PHOSPHO-D-RIBITYLAMINO)URACIL PHOSPHATASE YIGB"/>
    <property type="match status" value="1"/>
</dbReference>
<dbReference type="Gene3D" id="3.40.50.1000">
    <property type="entry name" value="HAD superfamily/HAD-like"/>
    <property type="match status" value="1"/>
</dbReference>
<dbReference type="GO" id="GO:0016787">
    <property type="term" value="F:hydrolase activity"/>
    <property type="evidence" value="ECO:0007669"/>
    <property type="project" value="UniProtKB-KW"/>
</dbReference>
<keyword evidence="2 4" id="KW-0378">Hydrolase</keyword>
<dbReference type="InterPro" id="IPR006439">
    <property type="entry name" value="HAD-SF_hydro_IA"/>
</dbReference>
<dbReference type="SUPFAM" id="SSF56784">
    <property type="entry name" value="HAD-like"/>
    <property type="match status" value="1"/>
</dbReference>
<dbReference type="EMBL" id="JBCLVG010000001">
    <property type="protein sequence ID" value="MEN1946616.1"/>
    <property type="molecule type" value="Genomic_DNA"/>
</dbReference>
<comment type="caution">
    <text evidence="4">The sequence shown here is derived from an EMBL/GenBank/DDBJ whole genome shotgun (WGS) entry which is preliminary data.</text>
</comment>
<dbReference type="InterPro" id="IPR051400">
    <property type="entry name" value="HAD-like_hydrolase"/>
</dbReference>
<dbReference type="PANTHER" id="PTHR46470">
    <property type="entry name" value="N-ACYLNEURAMINATE-9-PHOSPHATASE"/>
    <property type="match status" value="1"/>
</dbReference>
<dbReference type="SFLD" id="SFLDS00003">
    <property type="entry name" value="Haloacid_Dehalogenase"/>
    <property type="match status" value="1"/>
</dbReference>
<evidence type="ECO:0000256" key="1">
    <source>
        <dbReference type="ARBA" id="ARBA00001946"/>
    </source>
</evidence>
<gene>
    <name evidence="4" type="ORF">WJX64_08665</name>
</gene>
<sequence>MSGIPAAVLFDLDDTLFAHRGAVARAIVVQMDAVGFSSPDRAGDVALWHDLEERHYHSYLAGTLDFQGQRRARARDFAEAHGVVLAEAAAGAWFDDYFEHYRAAWMLHDDALDALASLRSARSDIRIGVITNGDPVFQQSKLDTVGLTGLVDAIVASGSLGITKPDPRIFEYACAQLGVETGDAVYVGDRLRTDAIGAAAAGMTGVWLNRSGVVPEATDAAEARELGVLEISGLDELVGALGAL</sequence>
<dbReference type="RefSeq" id="WP_342113043.1">
    <property type="nucleotide sequence ID" value="NZ_JBCAUN010000001.1"/>
</dbReference>
<dbReference type="Gene3D" id="1.20.120.1600">
    <property type="match status" value="1"/>
</dbReference>